<evidence type="ECO:0000256" key="1">
    <source>
        <dbReference type="SAM" id="SignalP"/>
    </source>
</evidence>
<name>A0A9W7LBG1_9STRA</name>
<feature type="chain" id="PRO_5040896860" evidence="1">
    <location>
        <begin position="23"/>
        <end position="198"/>
    </location>
</feature>
<sequence>MIVRVVLLFLFSITTFFSKVESYNHLPPLSRAVGHRRQVMKSVGHRRQFVKSFVKIATTGALVTTAFPSVSFAEGKDELIMQLKDGRKLLEPLSDKLQAEQWDAVRSVLKGPGLGELWNLGESKNTIAKLAKKTDNMMLMELGNELQISLQMADQLTYDNAFVYFQPGNGKVDIKGPQSMVKKAISQLDEIVEMAAED</sequence>
<dbReference type="Proteomes" id="UP001165065">
    <property type="component" value="Unassembled WGS sequence"/>
</dbReference>
<gene>
    <name evidence="2" type="ORF">TrCOL_g9324</name>
</gene>
<reference evidence="3" key="1">
    <citation type="journal article" date="2023" name="Commun. Biol.">
        <title>Genome analysis of Parmales, the sister group of diatoms, reveals the evolutionary specialization of diatoms from phago-mixotrophs to photoautotrophs.</title>
        <authorList>
            <person name="Ban H."/>
            <person name="Sato S."/>
            <person name="Yoshikawa S."/>
            <person name="Yamada K."/>
            <person name="Nakamura Y."/>
            <person name="Ichinomiya M."/>
            <person name="Sato N."/>
            <person name="Blanc-Mathieu R."/>
            <person name="Endo H."/>
            <person name="Kuwata A."/>
            <person name="Ogata H."/>
        </authorList>
    </citation>
    <scope>NUCLEOTIDE SEQUENCE [LARGE SCALE GENOMIC DNA]</scope>
</reference>
<dbReference type="OrthoDB" id="202251at2759"/>
<dbReference type="EMBL" id="BRYA01001530">
    <property type="protein sequence ID" value="GMI45010.1"/>
    <property type="molecule type" value="Genomic_DNA"/>
</dbReference>
<keyword evidence="3" id="KW-1185">Reference proteome</keyword>
<proteinExistence type="predicted"/>
<evidence type="ECO:0000313" key="3">
    <source>
        <dbReference type="Proteomes" id="UP001165065"/>
    </source>
</evidence>
<organism evidence="2 3">
    <name type="scientific">Triparma columacea</name>
    <dbReference type="NCBI Taxonomy" id="722753"/>
    <lineage>
        <taxon>Eukaryota</taxon>
        <taxon>Sar</taxon>
        <taxon>Stramenopiles</taxon>
        <taxon>Ochrophyta</taxon>
        <taxon>Bolidophyceae</taxon>
        <taxon>Parmales</taxon>
        <taxon>Triparmaceae</taxon>
        <taxon>Triparma</taxon>
    </lineage>
</organism>
<keyword evidence="1" id="KW-0732">Signal</keyword>
<accession>A0A9W7LBG1</accession>
<comment type="caution">
    <text evidence="2">The sequence shown here is derived from an EMBL/GenBank/DDBJ whole genome shotgun (WGS) entry which is preliminary data.</text>
</comment>
<dbReference type="AlphaFoldDB" id="A0A9W7LBG1"/>
<evidence type="ECO:0000313" key="2">
    <source>
        <dbReference type="EMBL" id="GMI45010.1"/>
    </source>
</evidence>
<feature type="signal peptide" evidence="1">
    <location>
        <begin position="1"/>
        <end position="22"/>
    </location>
</feature>
<protein>
    <submittedName>
        <fullName evidence="2">Uncharacterized protein</fullName>
    </submittedName>
</protein>